<dbReference type="AlphaFoldDB" id="A0A9P8TUQ8"/>
<feature type="region of interest" description="Disordered" evidence="1">
    <location>
        <begin position="1"/>
        <end position="79"/>
    </location>
</feature>
<reference evidence="2" key="1">
    <citation type="submission" date="2021-08" db="EMBL/GenBank/DDBJ databases">
        <title>Chromosome-Level Trichoderma cornu-damae using Hi-C Data.</title>
        <authorList>
            <person name="Kim C.S."/>
        </authorList>
    </citation>
    <scope>NUCLEOTIDE SEQUENCE</scope>
    <source>
        <strain evidence="2">KA19-0412C</strain>
    </source>
</reference>
<comment type="caution">
    <text evidence="2">The sequence shown here is derived from an EMBL/GenBank/DDBJ whole genome shotgun (WGS) entry which is preliminary data.</text>
</comment>
<feature type="compositionally biased region" description="Basic and acidic residues" evidence="1">
    <location>
        <begin position="34"/>
        <end position="46"/>
    </location>
</feature>
<accession>A0A9P8TUQ8</accession>
<evidence type="ECO:0000256" key="1">
    <source>
        <dbReference type="SAM" id="MobiDB-lite"/>
    </source>
</evidence>
<dbReference type="Proteomes" id="UP000827724">
    <property type="component" value="Unassembled WGS sequence"/>
</dbReference>
<protein>
    <submittedName>
        <fullName evidence="2">Uncharacterized protein</fullName>
    </submittedName>
</protein>
<organism evidence="2 3">
    <name type="scientific">Trichoderma cornu-damae</name>
    <dbReference type="NCBI Taxonomy" id="654480"/>
    <lineage>
        <taxon>Eukaryota</taxon>
        <taxon>Fungi</taxon>
        <taxon>Dikarya</taxon>
        <taxon>Ascomycota</taxon>
        <taxon>Pezizomycotina</taxon>
        <taxon>Sordariomycetes</taxon>
        <taxon>Hypocreomycetidae</taxon>
        <taxon>Hypocreales</taxon>
        <taxon>Hypocreaceae</taxon>
        <taxon>Trichoderma</taxon>
    </lineage>
</organism>
<evidence type="ECO:0000313" key="3">
    <source>
        <dbReference type="Proteomes" id="UP000827724"/>
    </source>
</evidence>
<name>A0A9P8TUQ8_9HYPO</name>
<gene>
    <name evidence="2" type="ORF">Trco_002112</name>
</gene>
<proteinExistence type="predicted"/>
<sequence>MPGPGNQRPKAGKSDALLQRPQWPALRVGSKPQDQQHKAPHQETKSTRGRSPGPRPAQRQYAEISAAAHGRRPGWSAALDAFGPSRWRTETVPWRDSSGMMGRLSVRLHLLRIGSLHSSVGRATKGQYLGATTFGQDFGPEVCITQPPKPKTVRL</sequence>
<keyword evidence="3" id="KW-1185">Reference proteome</keyword>
<dbReference type="EMBL" id="JAIWOZ010000002">
    <property type="protein sequence ID" value="KAH6608766.1"/>
    <property type="molecule type" value="Genomic_DNA"/>
</dbReference>
<evidence type="ECO:0000313" key="2">
    <source>
        <dbReference type="EMBL" id="KAH6608766.1"/>
    </source>
</evidence>